<evidence type="ECO:0000256" key="1">
    <source>
        <dbReference type="SAM" id="Phobius"/>
    </source>
</evidence>
<evidence type="ECO:0000313" key="3">
    <source>
        <dbReference type="EMBL" id="KAK0743525.1"/>
    </source>
</evidence>
<reference evidence="3" key="1">
    <citation type="submission" date="2023-06" db="EMBL/GenBank/DDBJ databases">
        <title>Genome-scale phylogeny and comparative genomics of the fungal order Sordariales.</title>
        <authorList>
            <consortium name="Lawrence Berkeley National Laboratory"/>
            <person name="Hensen N."/>
            <person name="Bonometti L."/>
            <person name="Westerberg I."/>
            <person name="Brannstrom I.O."/>
            <person name="Guillou S."/>
            <person name="Cros-Aarteil S."/>
            <person name="Calhoun S."/>
            <person name="Haridas S."/>
            <person name="Kuo A."/>
            <person name="Mondo S."/>
            <person name="Pangilinan J."/>
            <person name="Riley R."/>
            <person name="LaButti K."/>
            <person name="Andreopoulos B."/>
            <person name="Lipzen A."/>
            <person name="Chen C."/>
            <person name="Yanf M."/>
            <person name="Daum C."/>
            <person name="Ng V."/>
            <person name="Clum A."/>
            <person name="Steindorff A."/>
            <person name="Ohm R."/>
            <person name="Martin F."/>
            <person name="Silar P."/>
            <person name="Natvig D."/>
            <person name="Lalanne C."/>
            <person name="Gautier V."/>
            <person name="Ament-velasquez S.L."/>
            <person name="Kruys A."/>
            <person name="Hutchinson M.I."/>
            <person name="Powell A.J."/>
            <person name="Barry K."/>
            <person name="Miller A.N."/>
            <person name="Grigoriev I.V."/>
            <person name="Debuchy R."/>
            <person name="Gladieux P."/>
            <person name="Thoren M.H."/>
            <person name="Johannesson H."/>
        </authorList>
    </citation>
    <scope>NUCLEOTIDE SEQUENCE</scope>
    <source>
        <strain evidence="3">SMH3187-1</strain>
    </source>
</reference>
<dbReference type="Pfam" id="PF20237">
    <property type="entry name" value="DUF6594"/>
    <property type="match status" value="1"/>
</dbReference>
<keyword evidence="1" id="KW-1133">Transmembrane helix</keyword>
<evidence type="ECO:0000259" key="2">
    <source>
        <dbReference type="Pfam" id="PF20237"/>
    </source>
</evidence>
<proteinExistence type="predicted"/>
<dbReference type="EMBL" id="JAUKUD010000005">
    <property type="protein sequence ID" value="KAK0743525.1"/>
    <property type="molecule type" value="Genomic_DNA"/>
</dbReference>
<dbReference type="InterPro" id="IPR046529">
    <property type="entry name" value="DUF6594"/>
</dbReference>
<keyword evidence="1" id="KW-0472">Membrane</keyword>
<evidence type="ECO:0000313" key="4">
    <source>
        <dbReference type="Proteomes" id="UP001172155"/>
    </source>
</evidence>
<feature type="transmembrane region" description="Helical" evidence="1">
    <location>
        <begin position="177"/>
        <end position="198"/>
    </location>
</feature>
<feature type="transmembrane region" description="Helical" evidence="1">
    <location>
        <begin position="204"/>
        <end position="224"/>
    </location>
</feature>
<organism evidence="3 4">
    <name type="scientific">Schizothecium vesticola</name>
    <dbReference type="NCBI Taxonomy" id="314040"/>
    <lineage>
        <taxon>Eukaryota</taxon>
        <taxon>Fungi</taxon>
        <taxon>Dikarya</taxon>
        <taxon>Ascomycota</taxon>
        <taxon>Pezizomycotina</taxon>
        <taxon>Sordariomycetes</taxon>
        <taxon>Sordariomycetidae</taxon>
        <taxon>Sordariales</taxon>
        <taxon>Schizotheciaceae</taxon>
        <taxon>Schizothecium</taxon>
    </lineage>
</organism>
<comment type="caution">
    <text evidence="3">The sequence shown here is derived from an EMBL/GenBank/DDBJ whole genome shotgun (WGS) entry which is preliminary data.</text>
</comment>
<dbReference type="PANTHER" id="PTHR34502">
    <property type="entry name" value="DUF6594 DOMAIN-CONTAINING PROTEIN-RELATED"/>
    <property type="match status" value="1"/>
</dbReference>
<sequence length="260" mass="29835">MAQMQPPNDDENIVLYVQRSLEEEEEFHFLRHEFLQRVNITNLGVKLVRLKSRIQKNQKAGEEDLETLQKYLEDYTTAIRNYRYHHGHKELDKAELRGRKLLLSRFFQSKDDFNDPFHSHYAFFKDDDGLIDPLRKIFMKYLPLRLTYSAQERRQRRKEYSEGKEPKYVSKFVDRSVRLLVALTGGLFLVAPMIVMTIDASQNKSLITVSVAVVLFALSLSFGVKVSNVETLVSTATYAAVLVVFVGTSAGNSGSTDSVS</sequence>
<accession>A0AA40EQD2</accession>
<protein>
    <recommendedName>
        <fullName evidence="2">DUF6594 domain-containing protein</fullName>
    </recommendedName>
</protein>
<feature type="domain" description="DUF6594" evidence="2">
    <location>
        <begin position="53"/>
        <end position="243"/>
    </location>
</feature>
<dbReference type="PANTHER" id="PTHR34502:SF5">
    <property type="entry name" value="DUF6594 DOMAIN-CONTAINING PROTEIN"/>
    <property type="match status" value="1"/>
</dbReference>
<name>A0AA40EQD2_9PEZI</name>
<gene>
    <name evidence="3" type="ORF">B0T18DRAFT_415393</name>
</gene>
<feature type="transmembrane region" description="Helical" evidence="1">
    <location>
        <begin position="231"/>
        <end position="250"/>
    </location>
</feature>
<keyword evidence="1" id="KW-0812">Transmembrane</keyword>
<keyword evidence="4" id="KW-1185">Reference proteome</keyword>
<dbReference type="AlphaFoldDB" id="A0AA40EQD2"/>
<dbReference type="Proteomes" id="UP001172155">
    <property type="component" value="Unassembled WGS sequence"/>
</dbReference>